<keyword evidence="6" id="KW-0598">Phosphotransferase system</keyword>
<dbReference type="RefSeq" id="WP_049694432.1">
    <property type="nucleotide sequence ID" value="NZ_CP016540.2"/>
</dbReference>
<name>A0A1B1RZK6_9BACL</name>
<sequence length="92" mass="9747">MIEKSYTITSEEGLHARPASKLVGAVSPFSADVKMLYKDREVNLKSIMGVMSLGVSKGKTIKVTADGSDEESLMAKVDELIIAEGLGEAVSS</sequence>
<dbReference type="PROSITE" id="PS00369">
    <property type="entry name" value="PTS_HPR_HIS"/>
    <property type="match status" value="1"/>
</dbReference>
<evidence type="ECO:0000313" key="9">
    <source>
        <dbReference type="Proteomes" id="UP000053354"/>
    </source>
</evidence>
<comment type="function">
    <text evidence="1">General (non sugar-specific) component of the phosphoenolpyruvate-dependent sugar phosphotransferase system (sugar PTS). This major carbohydrate active-transport system catalyzes the phosphorylation of incoming sugar substrates concomitantly with their translocation across the cell membrane. The phosphoryl group from phosphoenolpyruvate (PEP) is transferred to the phosphoryl carrier protein HPr by enzyme I. Phospho-HPr then transfers it to the PTS EIIA domain.</text>
</comment>
<keyword evidence="5" id="KW-0762">Sugar transport</keyword>
<evidence type="ECO:0000256" key="6">
    <source>
        <dbReference type="ARBA" id="ARBA00022683"/>
    </source>
</evidence>
<dbReference type="InterPro" id="IPR050399">
    <property type="entry name" value="HPr"/>
</dbReference>
<dbReference type="PANTHER" id="PTHR33705">
    <property type="entry name" value="PHOSPHOCARRIER PROTEIN HPR"/>
    <property type="match status" value="1"/>
</dbReference>
<dbReference type="Proteomes" id="UP000053354">
    <property type="component" value="Chromosome"/>
</dbReference>
<feature type="domain" description="HPr" evidence="7">
    <location>
        <begin position="1"/>
        <end position="89"/>
    </location>
</feature>
<dbReference type="InterPro" id="IPR000032">
    <property type="entry name" value="HPr-like"/>
</dbReference>
<gene>
    <name evidence="8" type="ORF">I858_004905</name>
</gene>
<evidence type="ECO:0000256" key="5">
    <source>
        <dbReference type="ARBA" id="ARBA00022597"/>
    </source>
</evidence>
<keyword evidence="5" id="KW-0813">Transport</keyword>
<dbReference type="PRINTS" id="PR00107">
    <property type="entry name" value="PHOSPHOCPHPR"/>
</dbReference>
<dbReference type="Gene3D" id="3.30.1340.10">
    <property type="entry name" value="HPr-like"/>
    <property type="match status" value="1"/>
</dbReference>
<dbReference type="PROSITE" id="PS00589">
    <property type="entry name" value="PTS_HPR_SER"/>
    <property type="match status" value="1"/>
</dbReference>
<dbReference type="SUPFAM" id="SSF55594">
    <property type="entry name" value="HPr-like"/>
    <property type="match status" value="1"/>
</dbReference>
<dbReference type="PANTHER" id="PTHR33705:SF2">
    <property type="entry name" value="PHOSPHOCARRIER PROTEIN NPR"/>
    <property type="match status" value="1"/>
</dbReference>
<comment type="subcellular location">
    <subcellularLocation>
        <location evidence="2">Cytoplasm</location>
    </subcellularLocation>
</comment>
<keyword evidence="9" id="KW-1185">Reference proteome</keyword>
<dbReference type="GO" id="GO:0009401">
    <property type="term" value="P:phosphoenolpyruvate-dependent sugar phosphotransferase system"/>
    <property type="evidence" value="ECO:0007669"/>
    <property type="project" value="UniProtKB-KW"/>
</dbReference>
<evidence type="ECO:0000256" key="3">
    <source>
        <dbReference type="ARBA" id="ARBA00020422"/>
    </source>
</evidence>
<dbReference type="InterPro" id="IPR001020">
    <property type="entry name" value="PTS_HPr_His_P_site"/>
</dbReference>
<evidence type="ECO:0000256" key="4">
    <source>
        <dbReference type="ARBA" id="ARBA00022490"/>
    </source>
</evidence>
<evidence type="ECO:0000256" key="2">
    <source>
        <dbReference type="ARBA" id="ARBA00004496"/>
    </source>
</evidence>
<dbReference type="EMBL" id="CP016540">
    <property type="protein sequence ID" value="ANU26372.1"/>
    <property type="molecule type" value="Genomic_DNA"/>
</dbReference>
<keyword evidence="4" id="KW-0963">Cytoplasm</keyword>
<dbReference type="PROSITE" id="PS51350">
    <property type="entry name" value="PTS_HPR_DOM"/>
    <property type="match status" value="1"/>
</dbReference>
<dbReference type="GO" id="GO:0005737">
    <property type="term" value="C:cytoplasm"/>
    <property type="evidence" value="ECO:0007669"/>
    <property type="project" value="UniProtKB-SubCell"/>
</dbReference>
<dbReference type="OrthoDB" id="9809047at2"/>
<dbReference type="STRING" id="1302659.I858_004905"/>
<dbReference type="NCBIfam" id="TIGR01003">
    <property type="entry name" value="PTS_HPr_family"/>
    <property type="match status" value="1"/>
</dbReference>
<dbReference type="CDD" id="cd00367">
    <property type="entry name" value="PTS-HPr_like"/>
    <property type="match status" value="1"/>
</dbReference>
<organism evidence="8 9">
    <name type="scientific">Planococcus versutus</name>
    <dbReference type="NCBI Taxonomy" id="1302659"/>
    <lineage>
        <taxon>Bacteria</taxon>
        <taxon>Bacillati</taxon>
        <taxon>Bacillota</taxon>
        <taxon>Bacilli</taxon>
        <taxon>Bacillales</taxon>
        <taxon>Caryophanaceae</taxon>
        <taxon>Planococcus</taxon>
    </lineage>
</organism>
<dbReference type="AlphaFoldDB" id="A0A1B1RZK6"/>
<dbReference type="Pfam" id="PF00381">
    <property type="entry name" value="PTS-HPr"/>
    <property type="match status" value="1"/>
</dbReference>
<evidence type="ECO:0000313" key="8">
    <source>
        <dbReference type="EMBL" id="ANU26372.1"/>
    </source>
</evidence>
<accession>A0A1B1RZK6</accession>
<dbReference type="KEGG" id="pll:I858_004905"/>
<dbReference type="InterPro" id="IPR035895">
    <property type="entry name" value="HPr-like_sf"/>
</dbReference>
<dbReference type="InterPro" id="IPR002114">
    <property type="entry name" value="PTS_HPr_Ser_P_site"/>
</dbReference>
<protein>
    <recommendedName>
        <fullName evidence="3">Phosphocarrier protein HPr</fullName>
    </recommendedName>
</protein>
<reference evidence="8" key="1">
    <citation type="submission" date="2016-10" db="EMBL/GenBank/DDBJ databases">
        <authorList>
            <person name="See-Too W.S."/>
        </authorList>
    </citation>
    <scope>NUCLEOTIDE SEQUENCE</scope>
    <source>
        <strain evidence="8">L10.15</strain>
    </source>
</reference>
<proteinExistence type="predicted"/>
<evidence type="ECO:0000259" key="7">
    <source>
        <dbReference type="PROSITE" id="PS51350"/>
    </source>
</evidence>
<evidence type="ECO:0000256" key="1">
    <source>
        <dbReference type="ARBA" id="ARBA00003681"/>
    </source>
</evidence>